<sequence length="101" mass="11993">MLVTMTVEDLRKVVSEEFNKAMEKRGKVEGVIKQLPAILTREEFMEVMHISSTTATRIFDRPDFRVFRQGKILIESEFLLEWIRRNSDWVEEYTGYFRSVG</sequence>
<dbReference type="KEGG" id="pll:I858_015635"/>
<protein>
    <recommendedName>
        <fullName evidence="3">Helix-turn-helix domain-containing protein</fullName>
    </recommendedName>
</protein>
<dbReference type="STRING" id="1302659.I858_015635"/>
<dbReference type="AlphaFoldDB" id="A0A1B1S5G7"/>
<reference evidence="1" key="1">
    <citation type="submission" date="2016-10" db="EMBL/GenBank/DDBJ databases">
        <authorList>
            <person name="See-Too W.S."/>
        </authorList>
    </citation>
    <scope>NUCLEOTIDE SEQUENCE</scope>
    <source>
        <strain evidence="1">L10.15</strain>
    </source>
</reference>
<evidence type="ECO:0000313" key="2">
    <source>
        <dbReference type="Proteomes" id="UP000053354"/>
    </source>
</evidence>
<name>A0A1B1S5G7_9BACL</name>
<gene>
    <name evidence="1" type="ORF">I858_015635</name>
</gene>
<dbReference type="Proteomes" id="UP000053354">
    <property type="component" value="Chromosome"/>
</dbReference>
<organism evidence="1 2">
    <name type="scientific">Planococcus versutus</name>
    <dbReference type="NCBI Taxonomy" id="1302659"/>
    <lineage>
        <taxon>Bacteria</taxon>
        <taxon>Bacillati</taxon>
        <taxon>Bacillota</taxon>
        <taxon>Bacilli</taxon>
        <taxon>Bacillales</taxon>
        <taxon>Caryophanaceae</taxon>
        <taxon>Planococcus</taxon>
    </lineage>
</organism>
<evidence type="ECO:0008006" key="3">
    <source>
        <dbReference type="Google" id="ProtNLM"/>
    </source>
</evidence>
<proteinExistence type="predicted"/>
<evidence type="ECO:0000313" key="1">
    <source>
        <dbReference type="EMBL" id="ANU28421.1"/>
    </source>
</evidence>
<dbReference type="EMBL" id="CP016540">
    <property type="protein sequence ID" value="ANU28421.1"/>
    <property type="molecule type" value="Genomic_DNA"/>
</dbReference>
<accession>A0A1B1S5G7</accession>
<keyword evidence="2" id="KW-1185">Reference proteome</keyword>